<accession>A0A899IRG3</accession>
<dbReference type="EMBL" id="MW618650">
    <property type="protein sequence ID" value="QSM01479.1"/>
    <property type="molecule type" value="Genomic_DNA"/>
</dbReference>
<keyword evidence="2" id="KW-1185">Reference proteome</keyword>
<proteinExistence type="predicted"/>
<evidence type="ECO:0000313" key="1">
    <source>
        <dbReference type="EMBL" id="QSM01479.1"/>
    </source>
</evidence>
<name>A0A899IRG3_9VIRU</name>
<evidence type="ECO:0000313" key="2">
    <source>
        <dbReference type="Proteomes" id="UP000663595"/>
    </source>
</evidence>
<dbReference type="Proteomes" id="UP000663595">
    <property type="component" value="Segment"/>
</dbReference>
<protein>
    <submittedName>
        <fullName evidence="1">Uncharacterized protein</fullName>
    </submittedName>
</protein>
<reference evidence="1" key="1">
    <citation type="submission" date="2021-02" db="EMBL/GenBank/DDBJ databases">
        <title>Identification of vesicle-like marine bacterial viruses: A missing link between bacterial viruses and vesicles.</title>
        <authorList>
            <person name="Sun M."/>
            <person name="Wang P."/>
            <person name="Chen X."/>
            <person name="Xu Zhong K."/>
            <person name="Li H."/>
            <person name="Sui X."/>
            <person name="Zhao L."/>
            <person name="Li K."/>
            <person name="Qin Q."/>
            <person name="Su H."/>
            <person name="Zhang X."/>
            <person name="Li P."/>
            <person name="Li C."/>
            <person name="Fu H."/>
            <person name="Shen Q."/>
            <person name="Chen Y."/>
            <person name="McMinn A."/>
            <person name="A Suttle C.A."/>
            <person name="Wang M."/>
            <person name="Zhang Y."/>
        </authorList>
    </citation>
    <scope>NUCLEOTIDE SEQUENCE</scope>
</reference>
<organism evidence="1 2">
    <name type="scientific">Marinomonas phage MfV</name>
    <dbReference type="NCBI Taxonomy" id="2815747"/>
    <lineage>
        <taxon>Viruses</taxon>
        <taxon>Varidnaviria</taxon>
        <taxon>Abadenavirae</taxon>
        <taxon>Produgelaviricota</taxon>
        <taxon>Belvinaviricetes</taxon>
        <taxon>Vinavirales</taxon>
        <taxon>Parnassusviridae</taxon>
        <taxon>Corycianvirus</taxon>
        <taxon>Corycianvirus MfV</taxon>
    </lineage>
</organism>
<sequence length="164" mass="16846">MGLFGSKSSSSNTTNNNITNYSLQGIEGQNVVAGNGNTVTSTDYGSVNAAIGLAGSAMSSNQLVTLGAIDHAGKMAELATKETSKAWLDTSQLVANEVSDAWSTSSKMINQASSANADRVEKMAVAVSTNGQNLVAESNVKNLYIVGGVSVAAVLSMMFMARAK</sequence>